<dbReference type="EMBL" id="JAKWFO010000005">
    <property type="protein sequence ID" value="KAI9636059.1"/>
    <property type="molecule type" value="Genomic_DNA"/>
</dbReference>
<feature type="transmembrane region" description="Helical" evidence="12">
    <location>
        <begin position="277"/>
        <end position="300"/>
    </location>
</feature>
<proteinExistence type="inferred from homology"/>
<feature type="transmembrane region" description="Helical" evidence="12">
    <location>
        <begin position="26"/>
        <end position="46"/>
    </location>
</feature>
<dbReference type="PANTHER" id="PTHR13046">
    <property type="entry name" value="PROTEASE U48 CAAX PRENYL PROTEASE RCE1"/>
    <property type="match status" value="1"/>
</dbReference>
<evidence type="ECO:0000256" key="10">
    <source>
        <dbReference type="ARBA" id="ARBA00049729"/>
    </source>
</evidence>
<evidence type="ECO:0000313" key="15">
    <source>
        <dbReference type="Proteomes" id="UP001164286"/>
    </source>
</evidence>
<dbReference type="RefSeq" id="XP_052945836.1">
    <property type="nucleotide sequence ID" value="XM_053093074.1"/>
</dbReference>
<feature type="transmembrane region" description="Helical" evidence="12">
    <location>
        <begin position="111"/>
        <end position="136"/>
    </location>
</feature>
<reference evidence="14" key="1">
    <citation type="journal article" date="2022" name="G3 (Bethesda)">
        <title>High quality genome of the basidiomycete yeast Dioszegia hungarica PDD-24b-2 isolated from cloud water.</title>
        <authorList>
            <person name="Jarrige D."/>
            <person name="Haridas S."/>
            <person name="Bleykasten-Grosshans C."/>
            <person name="Joly M."/>
            <person name="Nadalig T."/>
            <person name="Sancelme M."/>
            <person name="Vuilleumier S."/>
            <person name="Grigoriev I.V."/>
            <person name="Amato P."/>
            <person name="Bringel F."/>
        </authorList>
    </citation>
    <scope>NUCLEOTIDE SEQUENCE</scope>
    <source>
        <strain evidence="14">PDD-24b-2</strain>
    </source>
</reference>
<keyword evidence="5" id="KW-0378">Hydrolase</keyword>
<feature type="transmembrane region" description="Helical" evidence="12">
    <location>
        <begin position="156"/>
        <end position="179"/>
    </location>
</feature>
<comment type="subcellular location">
    <subcellularLocation>
        <location evidence="1">Endoplasmic reticulum membrane</location>
        <topology evidence="1">Multi-pass membrane protein</topology>
    </subcellularLocation>
</comment>
<dbReference type="EC" id="3.4.26.1" evidence="10"/>
<dbReference type="InterPro" id="IPR039731">
    <property type="entry name" value="Rce1"/>
</dbReference>
<dbReference type="GO" id="GO:0005789">
    <property type="term" value="C:endoplasmic reticulum membrane"/>
    <property type="evidence" value="ECO:0007669"/>
    <property type="project" value="UniProtKB-SubCell"/>
</dbReference>
<organism evidence="14 15">
    <name type="scientific">Dioszegia hungarica</name>
    <dbReference type="NCBI Taxonomy" id="4972"/>
    <lineage>
        <taxon>Eukaryota</taxon>
        <taxon>Fungi</taxon>
        <taxon>Dikarya</taxon>
        <taxon>Basidiomycota</taxon>
        <taxon>Agaricomycotina</taxon>
        <taxon>Tremellomycetes</taxon>
        <taxon>Tremellales</taxon>
        <taxon>Bulleribasidiaceae</taxon>
        <taxon>Dioszegia</taxon>
    </lineage>
</organism>
<comment type="catalytic activity">
    <reaction evidence="9">
        <text>Hydrolyzes the peptide bond -P2-(S-farnesyl or geranylgeranyl)C-P1'-P2'-P3'-COOH where P1' and P2' are amino acids with aliphatic sidechains and P3' is any C-terminal residue.</text>
        <dbReference type="EC" id="3.4.26.1"/>
    </reaction>
</comment>
<dbReference type="InterPro" id="IPR003675">
    <property type="entry name" value="Rce1/LyrA-like_dom"/>
</dbReference>
<dbReference type="Proteomes" id="UP001164286">
    <property type="component" value="Unassembled WGS sequence"/>
</dbReference>
<feature type="domain" description="CAAX prenyl protease 2/Lysostaphin resistance protein A-like" evidence="13">
    <location>
        <begin position="217"/>
        <end position="322"/>
    </location>
</feature>
<comment type="similarity">
    <text evidence="2">Belongs to the peptidase U48 family.</text>
</comment>
<evidence type="ECO:0000256" key="5">
    <source>
        <dbReference type="ARBA" id="ARBA00022801"/>
    </source>
</evidence>
<evidence type="ECO:0000256" key="6">
    <source>
        <dbReference type="ARBA" id="ARBA00022824"/>
    </source>
</evidence>
<keyword evidence="3" id="KW-0645">Protease</keyword>
<evidence type="ECO:0000256" key="12">
    <source>
        <dbReference type="SAM" id="Phobius"/>
    </source>
</evidence>
<dbReference type="GO" id="GO:0004222">
    <property type="term" value="F:metalloendopeptidase activity"/>
    <property type="evidence" value="ECO:0007669"/>
    <property type="project" value="InterPro"/>
</dbReference>
<dbReference type="GeneID" id="77732279"/>
<protein>
    <recommendedName>
        <fullName evidence="10">intramembrane prenyl-peptidase Rce1</fullName>
        <ecNumber evidence="10">3.4.26.1</ecNumber>
    </recommendedName>
</protein>
<evidence type="ECO:0000256" key="2">
    <source>
        <dbReference type="ARBA" id="ARBA00006897"/>
    </source>
</evidence>
<gene>
    <name evidence="14" type="ORF">MKK02DRAFT_44760</name>
</gene>
<evidence type="ECO:0000256" key="7">
    <source>
        <dbReference type="ARBA" id="ARBA00022989"/>
    </source>
</evidence>
<evidence type="ECO:0000256" key="1">
    <source>
        <dbReference type="ARBA" id="ARBA00004477"/>
    </source>
</evidence>
<feature type="compositionally biased region" description="Low complexity" evidence="11">
    <location>
        <begin position="59"/>
        <end position="72"/>
    </location>
</feature>
<dbReference type="AlphaFoldDB" id="A0AA38LVX1"/>
<feature type="region of interest" description="Disordered" evidence="11">
    <location>
        <begin position="84"/>
        <end position="103"/>
    </location>
</feature>
<evidence type="ECO:0000256" key="3">
    <source>
        <dbReference type="ARBA" id="ARBA00022670"/>
    </source>
</evidence>
<keyword evidence="7 12" id="KW-1133">Transmembrane helix</keyword>
<dbReference type="Pfam" id="PF02517">
    <property type="entry name" value="Rce1-like"/>
    <property type="match status" value="1"/>
</dbReference>
<evidence type="ECO:0000259" key="13">
    <source>
        <dbReference type="Pfam" id="PF02517"/>
    </source>
</evidence>
<evidence type="ECO:0000256" key="4">
    <source>
        <dbReference type="ARBA" id="ARBA00022692"/>
    </source>
</evidence>
<accession>A0AA38LVX1</accession>
<keyword evidence="6" id="KW-0256">Endoplasmic reticulum</keyword>
<evidence type="ECO:0000313" key="14">
    <source>
        <dbReference type="EMBL" id="KAI9636059.1"/>
    </source>
</evidence>
<feature type="transmembrane region" description="Helical" evidence="12">
    <location>
        <begin position="339"/>
        <end position="356"/>
    </location>
</feature>
<dbReference type="GO" id="GO:0071586">
    <property type="term" value="P:CAAX-box protein processing"/>
    <property type="evidence" value="ECO:0007669"/>
    <property type="project" value="InterPro"/>
</dbReference>
<sequence length="359" mass="38321">MGPLHPLLAPPPQLALNPLSSTSAHLLSFLFTSGYVGSIYISNHLASSGDAPKRKAAVSASSTGGTEENSTSLPLPPISAEDAPDDAFLDPSAPQPGDRNHPATIRSRMKAVGLATALSLGGVWYTVKTIGGYGAVEAVRPTLSLLGLPLPSFPSLSALPITVLPYVLAPALLLGPLYATYLDGDLPSFSYTRREGLQIQWDRFSGPESGWGLAEWRNYVVGPLTEELVFRSCLLSVALLSRTSMRSMTFATPLWFGVAHAHHAWETYTKGGRTSSAAVRAVAGSLFQLTYTTLFGWFATYSYLRTASVLPALASHAYCNVMGIYLPNVAAQRHPGRKGLIWGMYGLGIAGFVVGLRRL</sequence>
<dbReference type="PANTHER" id="PTHR13046:SF0">
    <property type="entry name" value="CAAX PRENYL PROTEASE 2"/>
    <property type="match status" value="1"/>
</dbReference>
<evidence type="ECO:0000256" key="11">
    <source>
        <dbReference type="SAM" id="MobiDB-lite"/>
    </source>
</evidence>
<keyword evidence="4 12" id="KW-0812">Transmembrane</keyword>
<feature type="region of interest" description="Disordered" evidence="11">
    <location>
        <begin position="56"/>
        <end position="77"/>
    </location>
</feature>
<evidence type="ECO:0000256" key="9">
    <source>
        <dbReference type="ARBA" id="ARBA00047280"/>
    </source>
</evidence>
<keyword evidence="8 12" id="KW-0472">Membrane</keyword>
<comment type="caution">
    <text evidence="14">The sequence shown here is derived from an EMBL/GenBank/DDBJ whole genome shotgun (WGS) entry which is preliminary data.</text>
</comment>
<keyword evidence="15" id="KW-1185">Reference proteome</keyword>
<evidence type="ECO:0000256" key="8">
    <source>
        <dbReference type="ARBA" id="ARBA00023136"/>
    </source>
</evidence>
<name>A0AA38LVX1_9TREE</name>